<dbReference type="Pfam" id="PF01774">
    <property type="entry name" value="UreD"/>
    <property type="match status" value="1"/>
</dbReference>
<dbReference type="EMBL" id="LR778175">
    <property type="protein sequence ID" value="CAB1275055.1"/>
    <property type="molecule type" value="Genomic_DNA"/>
</dbReference>
<proteinExistence type="inferred from homology"/>
<comment type="subcellular location">
    <subcellularLocation>
        <location evidence="4">Cytoplasm</location>
    </subcellularLocation>
</comment>
<name>A0A7G1Q893_9GAMM</name>
<organism evidence="5 6">
    <name type="scientific">Candidatus Nitrosacidococcus tergens</name>
    <dbReference type="NCBI Taxonomy" id="553981"/>
    <lineage>
        <taxon>Bacteria</taxon>
        <taxon>Pseudomonadati</taxon>
        <taxon>Pseudomonadota</taxon>
        <taxon>Gammaproteobacteria</taxon>
        <taxon>Chromatiales</taxon>
        <taxon>Chromatiaceae</taxon>
        <taxon>Candidatus Nitrosacidococcus</taxon>
    </lineage>
</organism>
<dbReference type="PANTHER" id="PTHR33643:SF1">
    <property type="entry name" value="UREASE ACCESSORY PROTEIN D"/>
    <property type="match status" value="1"/>
</dbReference>
<comment type="similarity">
    <text evidence="1 4">Belongs to the UreD family.</text>
</comment>
<evidence type="ECO:0000256" key="4">
    <source>
        <dbReference type="HAMAP-Rule" id="MF_01384"/>
    </source>
</evidence>
<dbReference type="Proteomes" id="UP000516072">
    <property type="component" value="Chromosome"/>
</dbReference>
<dbReference type="InterPro" id="IPR002669">
    <property type="entry name" value="UreD"/>
</dbReference>
<sequence length="281" mass="31743">MNRQNTTPHPFSWSAQIELGYQWVNNRTVPTLRRHQGPLRVQRHLYPEGPEVCQHILLHPPGGIAGGDTLSIYVSAGKNTSVQITNPGATRWYRSYYPSYQNTKLYIDDNAILEWLPQESIFFSGCRAYLDTVIKLGVDSRLITWDIFALGRPGSNELFTHGEVHQRFQIRSHLNNQLLWSERMKFLGGNILLHSPVGLSGYPIAGTLLANGAVSAKLLEACRNLPIEGYGGITQFPTGFIVARFLGQESEAARNWFIALWEILRPVLIGRSVCFPRIWNT</sequence>
<keyword evidence="2 4" id="KW-0996">Nickel insertion</keyword>
<dbReference type="AlphaFoldDB" id="A0A7G1Q893"/>
<dbReference type="RefSeq" id="WP_197744831.1">
    <property type="nucleotide sequence ID" value="NZ_LR778175.1"/>
</dbReference>
<protein>
    <recommendedName>
        <fullName evidence="4">Urease accessory protein UreD</fullName>
    </recommendedName>
</protein>
<dbReference type="PANTHER" id="PTHR33643">
    <property type="entry name" value="UREASE ACCESSORY PROTEIN D"/>
    <property type="match status" value="1"/>
</dbReference>
<dbReference type="GO" id="GO:0016151">
    <property type="term" value="F:nickel cation binding"/>
    <property type="evidence" value="ECO:0007669"/>
    <property type="project" value="UniProtKB-UniRule"/>
</dbReference>
<comment type="function">
    <text evidence="4">Required for maturation of urease via the functional incorporation of the urease nickel metallocenter.</text>
</comment>
<evidence type="ECO:0000256" key="3">
    <source>
        <dbReference type="ARBA" id="ARBA00023186"/>
    </source>
</evidence>
<dbReference type="KEGG" id="ntg:NSCAC_0476"/>
<keyword evidence="6" id="KW-1185">Reference proteome</keyword>
<comment type="subunit">
    <text evidence="4">UreD, UreF and UreG form a complex that acts as a GTP-hydrolysis-dependent molecular chaperone, activating the urease apoprotein by helping to assemble the nickel containing metallocenter of UreC. The UreE protein probably delivers the nickel.</text>
</comment>
<keyword evidence="4" id="KW-0963">Cytoplasm</keyword>
<evidence type="ECO:0000313" key="6">
    <source>
        <dbReference type="Proteomes" id="UP000516072"/>
    </source>
</evidence>
<accession>A0A7G1Q893</accession>
<evidence type="ECO:0000256" key="2">
    <source>
        <dbReference type="ARBA" id="ARBA00022988"/>
    </source>
</evidence>
<keyword evidence="3 4" id="KW-0143">Chaperone</keyword>
<dbReference type="GO" id="GO:0005737">
    <property type="term" value="C:cytoplasm"/>
    <property type="evidence" value="ECO:0007669"/>
    <property type="project" value="UniProtKB-SubCell"/>
</dbReference>
<reference evidence="5 6" key="1">
    <citation type="submission" date="2020-03" db="EMBL/GenBank/DDBJ databases">
        <authorList>
            <person name="Picone N."/>
        </authorList>
    </citation>
    <scope>NUCLEOTIDE SEQUENCE [LARGE SCALE GENOMIC DNA]</scope>
    <source>
        <strain evidence="5">NSCAC1</strain>
    </source>
</reference>
<evidence type="ECO:0000313" key="5">
    <source>
        <dbReference type="EMBL" id="CAB1275055.1"/>
    </source>
</evidence>
<gene>
    <name evidence="4 5" type="primary">ureD</name>
    <name evidence="5" type="ORF">NSCAC_0476</name>
</gene>
<evidence type="ECO:0000256" key="1">
    <source>
        <dbReference type="ARBA" id="ARBA00007177"/>
    </source>
</evidence>
<dbReference type="HAMAP" id="MF_01384">
    <property type="entry name" value="UreD"/>
    <property type="match status" value="1"/>
</dbReference>